<evidence type="ECO:0000313" key="20">
    <source>
        <dbReference type="EMBL" id="MDG3493567.1"/>
    </source>
</evidence>
<dbReference type="InterPro" id="IPR005467">
    <property type="entry name" value="His_kinase_dom"/>
</dbReference>
<dbReference type="InterPro" id="IPR004358">
    <property type="entry name" value="Sig_transdc_His_kin-like_C"/>
</dbReference>
<protein>
    <recommendedName>
        <fullName evidence="15">Circadian input-output histidine kinase CikA</fullName>
        <ecNumber evidence="4">2.7.13.3</ecNumber>
    </recommendedName>
</protein>
<dbReference type="PROSITE" id="PS50110">
    <property type="entry name" value="RESPONSE_REGULATORY"/>
    <property type="match status" value="1"/>
</dbReference>
<dbReference type="Proteomes" id="UP001152872">
    <property type="component" value="Unassembled WGS sequence"/>
</dbReference>
<dbReference type="PROSITE" id="PS50109">
    <property type="entry name" value="HIS_KIN"/>
    <property type="match status" value="1"/>
</dbReference>
<dbReference type="InterPro" id="IPR003661">
    <property type="entry name" value="HisK_dim/P_dom"/>
</dbReference>
<evidence type="ECO:0000256" key="12">
    <source>
        <dbReference type="ARBA" id="ARBA00022989"/>
    </source>
</evidence>
<dbReference type="Pfam" id="PF00512">
    <property type="entry name" value="HisKA"/>
    <property type="match status" value="1"/>
</dbReference>
<keyword evidence="13" id="KW-0902">Two-component regulatory system</keyword>
<keyword evidence="10" id="KW-0418">Kinase</keyword>
<dbReference type="GO" id="GO:0000155">
    <property type="term" value="F:phosphorelay sensor kinase activity"/>
    <property type="evidence" value="ECO:0007669"/>
    <property type="project" value="InterPro"/>
</dbReference>
<feature type="transmembrane region" description="Helical" evidence="17">
    <location>
        <begin position="6"/>
        <end position="21"/>
    </location>
</feature>
<feature type="modified residue" description="4-aspartylphosphate" evidence="16">
    <location>
        <position position="448"/>
    </location>
</feature>
<accession>A0A9X4M6V5</accession>
<comment type="catalytic activity">
    <reaction evidence="1">
        <text>ATP + protein L-histidine = ADP + protein N-phospho-L-histidine.</text>
        <dbReference type="EC" id="2.7.13.3"/>
    </reaction>
</comment>
<dbReference type="SMART" id="SM00388">
    <property type="entry name" value="HisKA"/>
    <property type="match status" value="1"/>
</dbReference>
<keyword evidence="14 17" id="KW-0472">Membrane</keyword>
<dbReference type="Gene3D" id="3.30.565.10">
    <property type="entry name" value="Histidine kinase-like ATPase, C-terminal domain"/>
    <property type="match status" value="1"/>
</dbReference>
<evidence type="ECO:0000256" key="11">
    <source>
        <dbReference type="ARBA" id="ARBA00022840"/>
    </source>
</evidence>
<keyword evidence="9" id="KW-0547">Nucleotide-binding</keyword>
<keyword evidence="7" id="KW-0808">Transferase</keyword>
<evidence type="ECO:0000256" key="14">
    <source>
        <dbReference type="ARBA" id="ARBA00023136"/>
    </source>
</evidence>
<dbReference type="CDD" id="cd00082">
    <property type="entry name" value="HisKA"/>
    <property type="match status" value="1"/>
</dbReference>
<dbReference type="GO" id="GO:0005886">
    <property type="term" value="C:plasma membrane"/>
    <property type="evidence" value="ECO:0007669"/>
    <property type="project" value="UniProtKB-SubCell"/>
</dbReference>
<evidence type="ECO:0000256" key="16">
    <source>
        <dbReference type="PROSITE-ProRule" id="PRU00169"/>
    </source>
</evidence>
<evidence type="ECO:0000256" key="4">
    <source>
        <dbReference type="ARBA" id="ARBA00012438"/>
    </source>
</evidence>
<dbReference type="InterPro" id="IPR003594">
    <property type="entry name" value="HATPase_dom"/>
</dbReference>
<comment type="similarity">
    <text evidence="3">In the N-terminal section; belongs to the phytochrome family.</text>
</comment>
<dbReference type="PANTHER" id="PTHR45339">
    <property type="entry name" value="HYBRID SIGNAL TRANSDUCTION HISTIDINE KINASE J"/>
    <property type="match status" value="1"/>
</dbReference>
<feature type="domain" description="Histidine kinase" evidence="18">
    <location>
        <begin position="128"/>
        <end position="345"/>
    </location>
</feature>
<dbReference type="InterPro" id="IPR001789">
    <property type="entry name" value="Sig_transdc_resp-reg_receiver"/>
</dbReference>
<dbReference type="SUPFAM" id="SSF55874">
    <property type="entry name" value="ATPase domain of HSP90 chaperone/DNA topoisomerase II/histidine kinase"/>
    <property type="match status" value="1"/>
</dbReference>
<sequence length="534" mass="60023">MSDFITIILITLGGIVMFLSIKETKRILILLKDSRYKKVWRILRSLMVFFLLGYLGVLILFPLGIQWLILILTGVIFFFGALFVYMVVRIGFLTIQDLLQTNILRLELQQEKETATEIARIKSEFLATMSHEIRTPMNAVIGMTNLLLDTKLDREQRDYVETINTNGASLMMLINDILDFSKIESGKMDLEISPFPLDNCIEIVLSFFTATAQKKGLELNYSIDPQVAKVVEGDRTRLQQILVNLIGNAIKFTSIGKVSVMIQRYQDAQLLFAVEDTGIGIPSDKLEKLFKPFSQVDSSATRKFGGTGLGLAICHKLIKLMGGNIWVESSVCKGSTFLFAIPYHPVEDKMIPTLDILDNLDNVLDVVLDRPVDITKPKITKPKPLDSNISKLAERLPLNILIAEDNPVNQKLVSRIFEKMGYCIDIANNGIEVLEALDQKFYNLIFMDVQMPEMDGLETTRQIRLKEQSPLLISLPNQGANQLSQPIPIIAMTANAMEGDREKCLASGMNDFVAKPFKVAQIELAIEKWGKPSL</sequence>
<keyword evidence="8 17" id="KW-0812">Transmembrane</keyword>
<keyword evidence="21" id="KW-1185">Reference proteome</keyword>
<dbReference type="Gene3D" id="3.40.50.2300">
    <property type="match status" value="1"/>
</dbReference>
<feature type="domain" description="Response regulatory" evidence="19">
    <location>
        <begin position="399"/>
        <end position="530"/>
    </location>
</feature>
<reference evidence="20" key="1">
    <citation type="submission" date="2019-05" db="EMBL/GenBank/DDBJ databases">
        <title>Whole genome sequencing of Pseudanabaena catenata USMAC16.</title>
        <authorList>
            <person name="Khan Z."/>
            <person name="Omar W.M."/>
            <person name="Convey P."/>
            <person name="Merican F."/>
            <person name="Najimudin N."/>
        </authorList>
    </citation>
    <scope>NUCLEOTIDE SEQUENCE</scope>
    <source>
        <strain evidence="20">USMAC16</strain>
    </source>
</reference>
<dbReference type="InterPro" id="IPR036890">
    <property type="entry name" value="HATPase_C_sf"/>
</dbReference>
<evidence type="ECO:0000256" key="5">
    <source>
        <dbReference type="ARBA" id="ARBA00022475"/>
    </source>
</evidence>
<dbReference type="EMBL" id="VBTY01000015">
    <property type="protein sequence ID" value="MDG3493567.1"/>
    <property type="molecule type" value="Genomic_DNA"/>
</dbReference>
<comment type="subcellular location">
    <subcellularLocation>
        <location evidence="2">Cell membrane</location>
        <topology evidence="2">Multi-pass membrane protein</topology>
    </subcellularLocation>
</comment>
<evidence type="ECO:0000259" key="18">
    <source>
        <dbReference type="PROSITE" id="PS50109"/>
    </source>
</evidence>
<organism evidence="20 21">
    <name type="scientific">Pseudanabaena catenata USMAC16</name>
    <dbReference type="NCBI Taxonomy" id="1855837"/>
    <lineage>
        <taxon>Bacteria</taxon>
        <taxon>Bacillati</taxon>
        <taxon>Cyanobacteriota</taxon>
        <taxon>Cyanophyceae</taxon>
        <taxon>Pseudanabaenales</taxon>
        <taxon>Pseudanabaenaceae</taxon>
        <taxon>Pseudanabaena</taxon>
    </lineage>
</organism>
<dbReference type="SMART" id="SM00387">
    <property type="entry name" value="HATPase_c"/>
    <property type="match status" value="1"/>
</dbReference>
<dbReference type="GO" id="GO:0005524">
    <property type="term" value="F:ATP binding"/>
    <property type="evidence" value="ECO:0007669"/>
    <property type="project" value="UniProtKB-KW"/>
</dbReference>
<evidence type="ECO:0000313" key="21">
    <source>
        <dbReference type="Proteomes" id="UP001152872"/>
    </source>
</evidence>
<dbReference type="SUPFAM" id="SSF52172">
    <property type="entry name" value="CheY-like"/>
    <property type="match status" value="1"/>
</dbReference>
<gene>
    <name evidence="20" type="ORF">FEV09_03255</name>
</gene>
<evidence type="ECO:0000256" key="7">
    <source>
        <dbReference type="ARBA" id="ARBA00022679"/>
    </source>
</evidence>
<dbReference type="PANTHER" id="PTHR45339:SF1">
    <property type="entry name" value="HYBRID SIGNAL TRANSDUCTION HISTIDINE KINASE J"/>
    <property type="match status" value="1"/>
</dbReference>
<dbReference type="FunFam" id="3.30.565.10:FF:000010">
    <property type="entry name" value="Sensor histidine kinase RcsC"/>
    <property type="match status" value="1"/>
</dbReference>
<evidence type="ECO:0000256" key="9">
    <source>
        <dbReference type="ARBA" id="ARBA00022741"/>
    </source>
</evidence>
<keyword evidence="6 16" id="KW-0597">Phosphoprotein</keyword>
<proteinExistence type="inferred from homology"/>
<name>A0A9X4M6V5_9CYAN</name>
<dbReference type="CDD" id="cd16922">
    <property type="entry name" value="HATPase_EvgS-ArcB-TorS-like"/>
    <property type="match status" value="1"/>
</dbReference>
<evidence type="ECO:0000256" key="13">
    <source>
        <dbReference type="ARBA" id="ARBA00023012"/>
    </source>
</evidence>
<keyword evidence="11 20" id="KW-0067">ATP-binding</keyword>
<dbReference type="Gene3D" id="1.10.287.130">
    <property type="match status" value="1"/>
</dbReference>
<evidence type="ECO:0000256" key="8">
    <source>
        <dbReference type="ARBA" id="ARBA00022692"/>
    </source>
</evidence>
<dbReference type="SUPFAM" id="SSF47384">
    <property type="entry name" value="Homodimeric domain of signal transducing histidine kinase"/>
    <property type="match status" value="1"/>
</dbReference>
<dbReference type="Pfam" id="PF02518">
    <property type="entry name" value="HATPase_c"/>
    <property type="match status" value="1"/>
</dbReference>
<dbReference type="CDD" id="cd17546">
    <property type="entry name" value="REC_hyHK_CKI1_RcsC-like"/>
    <property type="match status" value="1"/>
</dbReference>
<evidence type="ECO:0000256" key="15">
    <source>
        <dbReference type="ARBA" id="ARBA00074306"/>
    </source>
</evidence>
<evidence type="ECO:0000256" key="17">
    <source>
        <dbReference type="SAM" id="Phobius"/>
    </source>
</evidence>
<evidence type="ECO:0000256" key="1">
    <source>
        <dbReference type="ARBA" id="ARBA00000085"/>
    </source>
</evidence>
<evidence type="ECO:0000256" key="3">
    <source>
        <dbReference type="ARBA" id="ARBA00006402"/>
    </source>
</evidence>
<dbReference type="EC" id="2.7.13.3" evidence="4"/>
<dbReference type="SMART" id="SM00448">
    <property type="entry name" value="REC"/>
    <property type="match status" value="1"/>
</dbReference>
<evidence type="ECO:0000256" key="6">
    <source>
        <dbReference type="ARBA" id="ARBA00022553"/>
    </source>
</evidence>
<keyword evidence="12 17" id="KW-1133">Transmembrane helix</keyword>
<feature type="transmembrane region" description="Helical" evidence="17">
    <location>
        <begin position="67"/>
        <end position="88"/>
    </location>
</feature>
<evidence type="ECO:0000259" key="19">
    <source>
        <dbReference type="PROSITE" id="PS50110"/>
    </source>
</evidence>
<feature type="transmembrane region" description="Helical" evidence="17">
    <location>
        <begin position="42"/>
        <end position="61"/>
    </location>
</feature>
<dbReference type="RefSeq" id="WP_009625607.1">
    <property type="nucleotide sequence ID" value="NZ_VBTY01000015.1"/>
</dbReference>
<evidence type="ECO:0000256" key="10">
    <source>
        <dbReference type="ARBA" id="ARBA00022777"/>
    </source>
</evidence>
<dbReference type="InterPro" id="IPR011006">
    <property type="entry name" value="CheY-like_superfamily"/>
</dbReference>
<comment type="caution">
    <text evidence="20">The sequence shown here is derived from an EMBL/GenBank/DDBJ whole genome shotgun (WGS) entry which is preliminary data.</text>
</comment>
<dbReference type="PRINTS" id="PR00344">
    <property type="entry name" value="BCTRLSENSOR"/>
</dbReference>
<dbReference type="Pfam" id="PF00072">
    <property type="entry name" value="Response_reg"/>
    <property type="match status" value="1"/>
</dbReference>
<dbReference type="FunFam" id="1.10.287.130:FF:000003">
    <property type="entry name" value="Histidine kinase"/>
    <property type="match status" value="1"/>
</dbReference>
<keyword evidence="5" id="KW-1003">Cell membrane</keyword>
<dbReference type="InterPro" id="IPR036097">
    <property type="entry name" value="HisK_dim/P_sf"/>
</dbReference>
<evidence type="ECO:0000256" key="2">
    <source>
        <dbReference type="ARBA" id="ARBA00004651"/>
    </source>
</evidence>
<dbReference type="AlphaFoldDB" id="A0A9X4M6V5"/>